<dbReference type="GO" id="GO:0009055">
    <property type="term" value="F:electron transfer activity"/>
    <property type="evidence" value="ECO:0007669"/>
    <property type="project" value="TreeGrafter"/>
</dbReference>
<dbReference type="InterPro" id="IPR029039">
    <property type="entry name" value="Flavoprotein-like_sf"/>
</dbReference>
<gene>
    <name evidence="3" type="ORF">SAMN03084138_00018</name>
</gene>
<sequence length="217" mass="24318">MENDKNNDLGTTPKKVLVLFAHPSLRRSEVNAPLFKVAQQAEGVTAVDLYAEYPTLHIDIDREQKRLLANDIVIFQFPLYWYSTPSILKEWQDLVLEYGFAYGSQGTALHGKTFMCAISAGGKEEFYKADGYNHFKIRELLHPLEQMSNLVGMRYMAPFSLFGSRTALEDGKVASHTEGYRQLLSALVSDTLDLDVVAKREKVTAANLSTMMKGATS</sequence>
<dbReference type="Proteomes" id="UP000182692">
    <property type="component" value="Unassembled WGS sequence"/>
</dbReference>
<dbReference type="GO" id="GO:0010181">
    <property type="term" value="F:FMN binding"/>
    <property type="evidence" value="ECO:0007669"/>
    <property type="project" value="TreeGrafter"/>
</dbReference>
<dbReference type="PANTHER" id="PTHR47307:SF1">
    <property type="entry name" value="GLUTATHIONE-REGULATED POTASSIUM-EFFLUX SYSTEM ANCILLARY PROTEIN KEFG"/>
    <property type="match status" value="1"/>
</dbReference>
<accession>A0A1I5J7R2</accession>
<dbReference type="AlphaFoldDB" id="A0A1I5J7R2"/>
<keyword evidence="1" id="KW-0560">Oxidoreductase</keyword>
<dbReference type="InterPro" id="IPR003680">
    <property type="entry name" value="Flavodoxin_fold"/>
</dbReference>
<evidence type="ECO:0000256" key="1">
    <source>
        <dbReference type="ARBA" id="ARBA00023002"/>
    </source>
</evidence>
<dbReference type="EMBL" id="FOWR01000001">
    <property type="protein sequence ID" value="SFO68772.1"/>
    <property type="molecule type" value="Genomic_DNA"/>
</dbReference>
<dbReference type="Gene3D" id="3.40.50.360">
    <property type="match status" value="1"/>
</dbReference>
<dbReference type="STRING" id="1121869.SAMN03084138_00018"/>
<dbReference type="GeneID" id="35873522"/>
<evidence type="ECO:0000313" key="4">
    <source>
        <dbReference type="Proteomes" id="UP000182692"/>
    </source>
</evidence>
<dbReference type="OrthoDB" id="9798454at2"/>
<dbReference type="SUPFAM" id="SSF52218">
    <property type="entry name" value="Flavoproteins"/>
    <property type="match status" value="1"/>
</dbReference>
<organism evidence="3 4">
    <name type="scientific">Enterovibrio norvegicus DSM 15893</name>
    <dbReference type="NCBI Taxonomy" id="1121869"/>
    <lineage>
        <taxon>Bacteria</taxon>
        <taxon>Pseudomonadati</taxon>
        <taxon>Pseudomonadota</taxon>
        <taxon>Gammaproteobacteria</taxon>
        <taxon>Vibrionales</taxon>
        <taxon>Vibrionaceae</taxon>
        <taxon>Enterovibrio</taxon>
    </lineage>
</organism>
<dbReference type="RefSeq" id="WP_017016535.1">
    <property type="nucleotide sequence ID" value="NZ_FOWR01000001.1"/>
</dbReference>
<dbReference type="GO" id="GO:0003955">
    <property type="term" value="F:NAD(P)H dehydrogenase (quinone) activity"/>
    <property type="evidence" value="ECO:0007669"/>
    <property type="project" value="TreeGrafter"/>
</dbReference>
<evidence type="ECO:0000313" key="3">
    <source>
        <dbReference type="EMBL" id="SFO68772.1"/>
    </source>
</evidence>
<feature type="domain" description="Flavodoxin-like fold" evidence="2">
    <location>
        <begin position="14"/>
        <end position="182"/>
    </location>
</feature>
<reference evidence="3 4" key="1">
    <citation type="submission" date="2016-10" db="EMBL/GenBank/DDBJ databases">
        <authorList>
            <person name="de Groot N.N."/>
        </authorList>
    </citation>
    <scope>NUCLEOTIDE SEQUENCE [LARGE SCALE GENOMIC DNA]</scope>
    <source>
        <strain evidence="3 4">DSM 15893</strain>
    </source>
</reference>
<proteinExistence type="predicted"/>
<name>A0A1I5J7R2_9GAMM</name>
<evidence type="ECO:0000259" key="2">
    <source>
        <dbReference type="Pfam" id="PF02525"/>
    </source>
</evidence>
<dbReference type="InterPro" id="IPR046980">
    <property type="entry name" value="KefG/KefF"/>
</dbReference>
<dbReference type="Pfam" id="PF02525">
    <property type="entry name" value="Flavodoxin_2"/>
    <property type="match status" value="1"/>
</dbReference>
<protein>
    <submittedName>
        <fullName evidence="3">Putative NADPH-quinone reductase (Modulator of drug activity B)</fullName>
    </submittedName>
</protein>
<dbReference type="PANTHER" id="PTHR47307">
    <property type="entry name" value="GLUTATHIONE-REGULATED POTASSIUM-EFFLUX SYSTEM ANCILLARY PROTEIN KEFG"/>
    <property type="match status" value="1"/>
</dbReference>